<keyword evidence="1" id="KW-1133">Transmembrane helix</keyword>
<sequence>MIIFTQHHYFLTLSITLGTIGFFHHVTSVLFLLRSFLFLGPEGLLFYFFVIFAVVFILFICIIFTTEPSSSHTFLIHRPIHTIHATHRPAPMFSHVPF</sequence>
<gene>
    <name evidence="2" type="ORF">CPB84DRAFT_1774397</name>
</gene>
<feature type="transmembrane region" description="Helical" evidence="1">
    <location>
        <begin position="9"/>
        <end position="33"/>
    </location>
</feature>
<name>A0A9P5TNQ5_GYMJU</name>
<comment type="caution">
    <text evidence="2">The sequence shown here is derived from an EMBL/GenBank/DDBJ whole genome shotgun (WGS) entry which is preliminary data.</text>
</comment>
<dbReference type="AlphaFoldDB" id="A0A9P5TNQ5"/>
<reference evidence="2" key="1">
    <citation type="submission" date="2020-11" db="EMBL/GenBank/DDBJ databases">
        <authorList>
            <consortium name="DOE Joint Genome Institute"/>
            <person name="Ahrendt S."/>
            <person name="Riley R."/>
            <person name="Andreopoulos W."/>
            <person name="LaButti K."/>
            <person name="Pangilinan J."/>
            <person name="Ruiz-duenas F.J."/>
            <person name="Barrasa J.M."/>
            <person name="Sanchez-Garcia M."/>
            <person name="Camarero S."/>
            <person name="Miyauchi S."/>
            <person name="Serrano A."/>
            <person name="Linde D."/>
            <person name="Babiker R."/>
            <person name="Drula E."/>
            <person name="Ayuso-Fernandez I."/>
            <person name="Pacheco R."/>
            <person name="Padilla G."/>
            <person name="Ferreira P."/>
            <person name="Barriuso J."/>
            <person name="Kellner H."/>
            <person name="Castanera R."/>
            <person name="Alfaro M."/>
            <person name="Ramirez L."/>
            <person name="Pisabarro A.G."/>
            <person name="Kuo A."/>
            <person name="Tritt A."/>
            <person name="Lipzen A."/>
            <person name="He G."/>
            <person name="Yan M."/>
            <person name="Ng V."/>
            <person name="Cullen D."/>
            <person name="Martin F."/>
            <person name="Rosso M.-N."/>
            <person name="Henrissat B."/>
            <person name="Hibbett D."/>
            <person name="Martinez A.T."/>
            <person name="Grigoriev I.V."/>
        </authorList>
    </citation>
    <scope>NUCLEOTIDE SEQUENCE</scope>
    <source>
        <strain evidence="2">AH 44721</strain>
    </source>
</reference>
<keyword evidence="3" id="KW-1185">Reference proteome</keyword>
<feature type="non-terminal residue" evidence="2">
    <location>
        <position position="98"/>
    </location>
</feature>
<protein>
    <submittedName>
        <fullName evidence="2">Uncharacterized protein</fullName>
    </submittedName>
</protein>
<feature type="transmembrane region" description="Helical" evidence="1">
    <location>
        <begin position="45"/>
        <end position="65"/>
    </location>
</feature>
<evidence type="ECO:0000256" key="1">
    <source>
        <dbReference type="SAM" id="Phobius"/>
    </source>
</evidence>
<accession>A0A9P5TNQ5</accession>
<keyword evidence="1" id="KW-0812">Transmembrane</keyword>
<proteinExistence type="predicted"/>
<dbReference type="EMBL" id="JADNYJ010000031">
    <property type="protein sequence ID" value="KAF8903278.1"/>
    <property type="molecule type" value="Genomic_DNA"/>
</dbReference>
<dbReference type="Proteomes" id="UP000724874">
    <property type="component" value="Unassembled WGS sequence"/>
</dbReference>
<evidence type="ECO:0000313" key="2">
    <source>
        <dbReference type="EMBL" id="KAF8903278.1"/>
    </source>
</evidence>
<keyword evidence="1" id="KW-0472">Membrane</keyword>
<organism evidence="2 3">
    <name type="scientific">Gymnopilus junonius</name>
    <name type="common">Spectacular rustgill mushroom</name>
    <name type="synonym">Gymnopilus spectabilis subsp. junonius</name>
    <dbReference type="NCBI Taxonomy" id="109634"/>
    <lineage>
        <taxon>Eukaryota</taxon>
        <taxon>Fungi</taxon>
        <taxon>Dikarya</taxon>
        <taxon>Basidiomycota</taxon>
        <taxon>Agaricomycotina</taxon>
        <taxon>Agaricomycetes</taxon>
        <taxon>Agaricomycetidae</taxon>
        <taxon>Agaricales</taxon>
        <taxon>Agaricineae</taxon>
        <taxon>Hymenogastraceae</taxon>
        <taxon>Gymnopilus</taxon>
    </lineage>
</organism>
<evidence type="ECO:0000313" key="3">
    <source>
        <dbReference type="Proteomes" id="UP000724874"/>
    </source>
</evidence>